<dbReference type="Proteomes" id="UP000644507">
    <property type="component" value="Unassembled WGS sequence"/>
</dbReference>
<accession>A0A918TT17</accession>
<gene>
    <name evidence="2" type="ORF">GCM10007100_32070</name>
</gene>
<evidence type="ECO:0000313" key="2">
    <source>
        <dbReference type="EMBL" id="GHC62267.1"/>
    </source>
</evidence>
<dbReference type="AlphaFoldDB" id="A0A918TT17"/>
<comment type="caution">
    <text evidence="2">The sequence shown here is derived from an EMBL/GenBank/DDBJ whole genome shotgun (WGS) entry which is preliminary data.</text>
</comment>
<name>A0A918TT17_9BACT</name>
<reference evidence="2" key="2">
    <citation type="submission" date="2020-09" db="EMBL/GenBank/DDBJ databases">
        <authorList>
            <person name="Sun Q."/>
            <person name="Kim S."/>
        </authorList>
    </citation>
    <scope>NUCLEOTIDE SEQUENCE</scope>
    <source>
        <strain evidence="2">KCTC 12988</strain>
    </source>
</reference>
<organism evidence="2 3">
    <name type="scientific">Roseibacillus persicicus</name>
    <dbReference type="NCBI Taxonomy" id="454148"/>
    <lineage>
        <taxon>Bacteria</taxon>
        <taxon>Pseudomonadati</taxon>
        <taxon>Verrucomicrobiota</taxon>
        <taxon>Verrucomicrobiia</taxon>
        <taxon>Verrucomicrobiales</taxon>
        <taxon>Verrucomicrobiaceae</taxon>
        <taxon>Roseibacillus</taxon>
    </lineage>
</organism>
<evidence type="ECO:0000313" key="3">
    <source>
        <dbReference type="Proteomes" id="UP000644507"/>
    </source>
</evidence>
<protein>
    <submittedName>
        <fullName evidence="2">Uncharacterized protein</fullName>
    </submittedName>
</protein>
<keyword evidence="1" id="KW-0472">Membrane</keyword>
<proteinExistence type="predicted"/>
<reference evidence="2" key="1">
    <citation type="journal article" date="2014" name="Int. J. Syst. Evol. Microbiol.">
        <title>Complete genome sequence of Corynebacterium casei LMG S-19264T (=DSM 44701T), isolated from a smear-ripened cheese.</title>
        <authorList>
            <consortium name="US DOE Joint Genome Institute (JGI-PGF)"/>
            <person name="Walter F."/>
            <person name="Albersmeier A."/>
            <person name="Kalinowski J."/>
            <person name="Ruckert C."/>
        </authorList>
    </citation>
    <scope>NUCLEOTIDE SEQUENCE</scope>
    <source>
        <strain evidence="2">KCTC 12988</strain>
    </source>
</reference>
<keyword evidence="3" id="KW-1185">Reference proteome</keyword>
<dbReference type="RefSeq" id="WP_189572144.1">
    <property type="nucleotide sequence ID" value="NZ_BMXI01000015.1"/>
</dbReference>
<keyword evidence="1" id="KW-0812">Transmembrane</keyword>
<evidence type="ECO:0000256" key="1">
    <source>
        <dbReference type="SAM" id="Phobius"/>
    </source>
</evidence>
<keyword evidence="1" id="KW-1133">Transmembrane helix</keyword>
<feature type="transmembrane region" description="Helical" evidence="1">
    <location>
        <begin position="20"/>
        <end position="40"/>
    </location>
</feature>
<dbReference type="EMBL" id="BMXI01000015">
    <property type="protein sequence ID" value="GHC62267.1"/>
    <property type="molecule type" value="Genomic_DNA"/>
</dbReference>
<sequence length="58" mass="5965">MLQAKARALLGDAWLKLGVTPTHCIGAGVAVVWGIVGIILGKTHDATDPEVEPAKSTS</sequence>